<dbReference type="Gene3D" id="3.40.50.720">
    <property type="entry name" value="NAD(P)-binding Rossmann-like Domain"/>
    <property type="match status" value="1"/>
</dbReference>
<dbReference type="WBParaSite" id="nRc.2.0.1.t23475-RA">
    <property type="protein sequence ID" value="nRc.2.0.1.t23475-RA"/>
    <property type="gene ID" value="nRc.2.0.1.g23475"/>
</dbReference>
<dbReference type="OMA" id="FNFRCED"/>
<organism evidence="1 2">
    <name type="scientific">Romanomermis culicivorax</name>
    <name type="common">Nematode worm</name>
    <dbReference type="NCBI Taxonomy" id="13658"/>
    <lineage>
        <taxon>Eukaryota</taxon>
        <taxon>Metazoa</taxon>
        <taxon>Ecdysozoa</taxon>
        <taxon>Nematoda</taxon>
        <taxon>Enoplea</taxon>
        <taxon>Dorylaimia</taxon>
        <taxon>Mermithida</taxon>
        <taxon>Mermithoidea</taxon>
        <taxon>Mermithidae</taxon>
        <taxon>Romanomermis</taxon>
    </lineage>
</organism>
<dbReference type="AlphaFoldDB" id="A0A915JCF7"/>
<dbReference type="InterPro" id="IPR036291">
    <property type="entry name" value="NAD(P)-bd_dom_sf"/>
</dbReference>
<dbReference type="Pfam" id="PF00106">
    <property type="entry name" value="adh_short"/>
    <property type="match status" value="1"/>
</dbReference>
<evidence type="ECO:0000313" key="2">
    <source>
        <dbReference type="WBParaSite" id="nRc.2.0.1.t23475-RA"/>
    </source>
</evidence>
<reference evidence="2" key="1">
    <citation type="submission" date="2022-11" db="UniProtKB">
        <authorList>
            <consortium name="WormBaseParasite"/>
        </authorList>
    </citation>
    <scope>IDENTIFICATION</scope>
</reference>
<dbReference type="PANTHER" id="PTHR43975">
    <property type="entry name" value="ZGC:101858"/>
    <property type="match status" value="1"/>
</dbReference>
<dbReference type="SUPFAM" id="SSF51735">
    <property type="entry name" value="NAD(P)-binding Rossmann-fold domains"/>
    <property type="match status" value="1"/>
</dbReference>
<evidence type="ECO:0000313" key="1">
    <source>
        <dbReference type="Proteomes" id="UP000887565"/>
    </source>
</evidence>
<sequence>MFEVFSSASSGLGAATAEHFARLGCLLSLTGRDEQNLAVTKSKCLEGGLNESQVLITEGDVTSEAEMENLVDATIKHFARI</sequence>
<proteinExistence type="predicted"/>
<dbReference type="Proteomes" id="UP000887565">
    <property type="component" value="Unplaced"/>
</dbReference>
<accession>A0A915JCF7</accession>
<protein>
    <submittedName>
        <fullName evidence="2">Uncharacterized protein</fullName>
    </submittedName>
</protein>
<name>A0A915JCF7_ROMCU</name>
<dbReference type="InterPro" id="IPR002347">
    <property type="entry name" value="SDR_fam"/>
</dbReference>
<keyword evidence="1" id="KW-1185">Reference proteome</keyword>
<dbReference type="PANTHER" id="PTHR43975:SF2">
    <property type="entry name" value="EG:BACR7A4.14 PROTEIN-RELATED"/>
    <property type="match status" value="1"/>
</dbReference>